<name>A0A834QA72_MARMO</name>
<proteinExistence type="predicted"/>
<comment type="caution">
    <text evidence="1">The sequence shown here is derived from an EMBL/GenBank/DDBJ whole genome shotgun (WGS) entry which is preliminary data.</text>
</comment>
<dbReference type="GO" id="GO:0008584">
    <property type="term" value="P:male gonad development"/>
    <property type="evidence" value="ECO:0007669"/>
    <property type="project" value="TreeGrafter"/>
</dbReference>
<accession>A0A834QA72</accession>
<dbReference type="PANTHER" id="PTHR15018">
    <property type="entry name" value="BCL-2-INTERACTING KILLER"/>
    <property type="match status" value="1"/>
</dbReference>
<dbReference type="PANTHER" id="PTHR15018:SF1">
    <property type="entry name" value="BCL-2-INTERACTING KILLER"/>
    <property type="match status" value="1"/>
</dbReference>
<dbReference type="EMBL" id="WJEC01003885">
    <property type="protein sequence ID" value="KAF7474498.1"/>
    <property type="molecule type" value="Genomic_DNA"/>
</dbReference>
<dbReference type="InterPro" id="IPR024579">
    <property type="entry name" value="Bcl2-int_killer"/>
</dbReference>
<dbReference type="PROSITE" id="PS51257">
    <property type="entry name" value="PROKAR_LIPOPROTEIN"/>
    <property type="match status" value="1"/>
</dbReference>
<sequence>MSEARPISRSLLRYRPGPLLAAGASCMTPPMGEEVLRLGGNLHLMVQGSNQVALRLACIGDEMDLCFRGLQLAQLPGMAMHSLALSYSQARVTGVLRSLTQGLASLRENMWFWRPAAPSTRVRAKRLQAQLAPCPWEWPGAPWTHPWCAAGAPSLWP</sequence>
<dbReference type="Proteomes" id="UP000662637">
    <property type="component" value="Unassembled WGS sequence"/>
</dbReference>
<dbReference type="AlphaFoldDB" id="A0A834QA72"/>
<evidence type="ECO:0000313" key="1">
    <source>
        <dbReference type="EMBL" id="KAF7474498.1"/>
    </source>
</evidence>
<reference evidence="1" key="1">
    <citation type="submission" date="2020-08" db="EMBL/GenBank/DDBJ databases">
        <authorList>
            <person name="Shumante A."/>
            <person name="Zimin A.V."/>
            <person name="Puiu D."/>
            <person name="Salzberg S.L."/>
        </authorList>
    </citation>
    <scope>NUCLEOTIDE SEQUENCE</scope>
    <source>
        <strain evidence="1">WC2-LM</strain>
        <tissue evidence="1">Liver</tissue>
    </source>
</reference>
<protein>
    <submittedName>
        <fullName evidence="1">Uncharacterized protein</fullName>
    </submittedName>
</protein>
<dbReference type="Pfam" id="PF12201">
    <property type="entry name" value="bcl-2I13"/>
    <property type="match status" value="1"/>
</dbReference>
<evidence type="ECO:0000313" key="2">
    <source>
        <dbReference type="Proteomes" id="UP000662637"/>
    </source>
</evidence>
<dbReference type="GO" id="GO:0008637">
    <property type="term" value="P:apoptotic mitochondrial changes"/>
    <property type="evidence" value="ECO:0007669"/>
    <property type="project" value="TreeGrafter"/>
</dbReference>
<gene>
    <name evidence="1" type="ORF">GHT09_014731</name>
</gene>
<organism evidence="1 2">
    <name type="scientific">Marmota monax</name>
    <name type="common">Woodchuck</name>
    <dbReference type="NCBI Taxonomy" id="9995"/>
    <lineage>
        <taxon>Eukaryota</taxon>
        <taxon>Metazoa</taxon>
        <taxon>Chordata</taxon>
        <taxon>Craniata</taxon>
        <taxon>Vertebrata</taxon>
        <taxon>Euteleostomi</taxon>
        <taxon>Mammalia</taxon>
        <taxon>Eutheria</taxon>
        <taxon>Euarchontoglires</taxon>
        <taxon>Glires</taxon>
        <taxon>Rodentia</taxon>
        <taxon>Sciuromorpha</taxon>
        <taxon>Sciuridae</taxon>
        <taxon>Xerinae</taxon>
        <taxon>Marmotini</taxon>
        <taxon>Marmota</taxon>
    </lineage>
</organism>